<evidence type="ECO:0000313" key="5">
    <source>
        <dbReference type="Proteomes" id="UP000051820"/>
    </source>
</evidence>
<proteinExistence type="predicted"/>
<sequence length="134" mass="15852">MMKLTMKEVSEKLNVSEHTIRYYDNIDLIPGVGRNEQGRRVFDDDAIGWLQFVIAFRSTGMPIADVKRYIELTYQGQDTFSERLGMLETQISELDEKINHLNDQREIIKTKINNYYQQAKDSQTKNKQPYQKWV</sequence>
<dbReference type="Gene3D" id="1.10.1660.10">
    <property type="match status" value="1"/>
</dbReference>
<dbReference type="RefSeq" id="WP_235778174.1">
    <property type="nucleotide sequence ID" value="NZ_AZGF01000014.1"/>
</dbReference>
<dbReference type="AlphaFoldDB" id="A0A0R1W1U4"/>
<dbReference type="eggNOG" id="COG0789">
    <property type="taxonomic scope" value="Bacteria"/>
</dbReference>
<evidence type="ECO:0000313" key="4">
    <source>
        <dbReference type="EMBL" id="KRM11841.1"/>
    </source>
</evidence>
<reference evidence="4 5" key="1">
    <citation type="journal article" date="2015" name="Genome Announc.">
        <title>Expanding the biotechnology potential of lactobacilli through comparative genomics of 213 strains and associated genera.</title>
        <authorList>
            <person name="Sun Z."/>
            <person name="Harris H.M."/>
            <person name="McCann A."/>
            <person name="Guo C."/>
            <person name="Argimon S."/>
            <person name="Zhang W."/>
            <person name="Yang X."/>
            <person name="Jeffery I.B."/>
            <person name="Cooney J.C."/>
            <person name="Kagawa T.F."/>
            <person name="Liu W."/>
            <person name="Song Y."/>
            <person name="Salvetti E."/>
            <person name="Wrobel A."/>
            <person name="Rasinkangas P."/>
            <person name="Parkhill J."/>
            <person name="Rea M.C."/>
            <person name="O'Sullivan O."/>
            <person name="Ritari J."/>
            <person name="Douillard F.P."/>
            <person name="Paul Ross R."/>
            <person name="Yang R."/>
            <person name="Briner A.E."/>
            <person name="Felis G.E."/>
            <person name="de Vos W.M."/>
            <person name="Barrangou R."/>
            <person name="Klaenhammer T.R."/>
            <person name="Caufield P.W."/>
            <person name="Cui Y."/>
            <person name="Zhang H."/>
            <person name="O'Toole P.W."/>
        </authorList>
    </citation>
    <scope>NUCLEOTIDE SEQUENCE [LARGE SCALE GENOMIC DNA]</scope>
    <source>
        <strain evidence="4 5">DSM 5007</strain>
    </source>
</reference>
<gene>
    <name evidence="4" type="ORF">FD16_GL000513</name>
</gene>
<keyword evidence="1" id="KW-0238">DNA-binding</keyword>
<feature type="coiled-coil region" evidence="2">
    <location>
        <begin position="84"/>
        <end position="118"/>
    </location>
</feature>
<dbReference type="PANTHER" id="PTHR30204:SF98">
    <property type="entry name" value="HTH-TYPE TRANSCRIPTIONAL REGULATOR ADHR"/>
    <property type="match status" value="1"/>
</dbReference>
<dbReference type="SUPFAM" id="SSF46955">
    <property type="entry name" value="Putative DNA-binding domain"/>
    <property type="match status" value="1"/>
</dbReference>
<dbReference type="PANTHER" id="PTHR30204">
    <property type="entry name" value="REDOX-CYCLING DRUG-SENSING TRANSCRIPTIONAL ACTIVATOR SOXR"/>
    <property type="match status" value="1"/>
</dbReference>
<dbReference type="PROSITE" id="PS50937">
    <property type="entry name" value="HTH_MERR_2"/>
    <property type="match status" value="1"/>
</dbReference>
<evidence type="ECO:0000256" key="1">
    <source>
        <dbReference type="ARBA" id="ARBA00023125"/>
    </source>
</evidence>
<organism evidence="4 5">
    <name type="scientific">Paucilactobacillus suebicus DSM 5007 = KCTC 3549</name>
    <dbReference type="NCBI Taxonomy" id="1423807"/>
    <lineage>
        <taxon>Bacteria</taxon>
        <taxon>Bacillati</taxon>
        <taxon>Bacillota</taxon>
        <taxon>Bacilli</taxon>
        <taxon>Lactobacillales</taxon>
        <taxon>Lactobacillaceae</taxon>
        <taxon>Paucilactobacillus</taxon>
    </lineage>
</organism>
<keyword evidence="2" id="KW-0175">Coiled coil</keyword>
<evidence type="ECO:0000256" key="2">
    <source>
        <dbReference type="SAM" id="Coils"/>
    </source>
</evidence>
<dbReference type="InterPro" id="IPR009061">
    <property type="entry name" value="DNA-bd_dom_put_sf"/>
</dbReference>
<comment type="caution">
    <text evidence="4">The sequence shown here is derived from an EMBL/GenBank/DDBJ whole genome shotgun (WGS) entry which is preliminary data.</text>
</comment>
<keyword evidence="5" id="KW-1185">Reference proteome</keyword>
<dbReference type="SMART" id="SM00422">
    <property type="entry name" value="HTH_MERR"/>
    <property type="match status" value="1"/>
</dbReference>
<dbReference type="PATRIC" id="fig|1423807.3.peg.521"/>
<protein>
    <submittedName>
        <fullName evidence="4">Transcriptional regulator</fullName>
    </submittedName>
</protein>
<dbReference type="EMBL" id="AZGF01000014">
    <property type="protein sequence ID" value="KRM11841.1"/>
    <property type="molecule type" value="Genomic_DNA"/>
</dbReference>
<dbReference type="STRING" id="1423807.FD16_GL000513"/>
<dbReference type="Proteomes" id="UP000051820">
    <property type="component" value="Unassembled WGS sequence"/>
</dbReference>
<feature type="domain" description="HTH merR-type" evidence="3">
    <location>
        <begin position="3"/>
        <end position="72"/>
    </location>
</feature>
<accession>A0A0R1W1U4</accession>
<dbReference type="Pfam" id="PF13411">
    <property type="entry name" value="MerR_1"/>
    <property type="match status" value="1"/>
</dbReference>
<dbReference type="InterPro" id="IPR000551">
    <property type="entry name" value="MerR-type_HTH_dom"/>
</dbReference>
<name>A0A0R1W1U4_9LACO</name>
<evidence type="ECO:0000259" key="3">
    <source>
        <dbReference type="PROSITE" id="PS50937"/>
    </source>
</evidence>
<dbReference type="CDD" id="cd01109">
    <property type="entry name" value="HTH_YyaN"/>
    <property type="match status" value="1"/>
</dbReference>
<dbReference type="InterPro" id="IPR047057">
    <property type="entry name" value="MerR_fam"/>
</dbReference>
<dbReference type="GO" id="GO:0003677">
    <property type="term" value="F:DNA binding"/>
    <property type="evidence" value="ECO:0007669"/>
    <property type="project" value="UniProtKB-KW"/>
</dbReference>
<dbReference type="GO" id="GO:0003700">
    <property type="term" value="F:DNA-binding transcription factor activity"/>
    <property type="evidence" value="ECO:0007669"/>
    <property type="project" value="InterPro"/>
</dbReference>